<comment type="caution">
    <text evidence="3">The sequence shown here is derived from an EMBL/GenBank/DDBJ whole genome shotgun (WGS) entry which is preliminary data.</text>
</comment>
<gene>
    <name evidence="3" type="ORF">ACFFRH_04185</name>
</gene>
<protein>
    <submittedName>
        <fullName evidence="3">YiaA/YiaB family inner membrane protein</fullName>
    </submittedName>
</protein>
<dbReference type="Proteomes" id="UP001589610">
    <property type="component" value="Unassembled WGS sequence"/>
</dbReference>
<keyword evidence="1" id="KW-0812">Transmembrane</keyword>
<evidence type="ECO:0000256" key="1">
    <source>
        <dbReference type="SAM" id="Phobius"/>
    </source>
</evidence>
<proteinExistence type="predicted"/>
<evidence type="ECO:0000313" key="3">
    <source>
        <dbReference type="EMBL" id="MFB9674678.1"/>
    </source>
</evidence>
<dbReference type="PANTHER" id="PTHR37290:SF1">
    <property type="entry name" value="INNER MEMBRANE PROTEIN YIAA"/>
    <property type="match status" value="1"/>
</dbReference>
<feature type="transmembrane region" description="Helical" evidence="1">
    <location>
        <begin position="40"/>
        <end position="60"/>
    </location>
</feature>
<keyword evidence="1" id="KW-0472">Membrane</keyword>
<dbReference type="Pfam" id="PF05360">
    <property type="entry name" value="YiaAB"/>
    <property type="match status" value="1"/>
</dbReference>
<sequence length="94" mass="10298">MTRPAKNTTTTAFYAQAVISFGLSVAALGIGIAYLPVTTWVRSFMGLGLLYVVTSTFTLAKCVRDRNEEASVVSRVDQARLDKLLAEHDPFKND</sequence>
<feature type="transmembrane region" description="Helical" evidence="1">
    <location>
        <begin position="12"/>
        <end position="34"/>
    </location>
</feature>
<evidence type="ECO:0000313" key="4">
    <source>
        <dbReference type="Proteomes" id="UP001589610"/>
    </source>
</evidence>
<feature type="domain" description="YiaAB two helix" evidence="2">
    <location>
        <begin position="13"/>
        <end position="65"/>
    </location>
</feature>
<dbReference type="RefSeq" id="WP_344743078.1">
    <property type="nucleotide sequence ID" value="NZ_BAAAWW010000016.1"/>
</dbReference>
<dbReference type="InterPro" id="IPR008024">
    <property type="entry name" value="YiaAB"/>
</dbReference>
<name>A0ABV5T6G9_9ACTN</name>
<evidence type="ECO:0000259" key="2">
    <source>
        <dbReference type="Pfam" id="PF05360"/>
    </source>
</evidence>
<dbReference type="PANTHER" id="PTHR37290">
    <property type="entry name" value="INNER MEMBRANE PROTEIN YIAA-RELATED"/>
    <property type="match status" value="1"/>
</dbReference>
<accession>A0ABV5T6G9</accession>
<dbReference type="InterPro" id="IPR038972">
    <property type="entry name" value="YiaA-like"/>
</dbReference>
<keyword evidence="1" id="KW-1133">Transmembrane helix</keyword>
<dbReference type="EMBL" id="JBHMBS010000002">
    <property type="protein sequence ID" value="MFB9674678.1"/>
    <property type="molecule type" value="Genomic_DNA"/>
</dbReference>
<keyword evidence="4" id="KW-1185">Reference proteome</keyword>
<reference evidence="3 4" key="1">
    <citation type="submission" date="2024-09" db="EMBL/GenBank/DDBJ databases">
        <authorList>
            <person name="Sun Q."/>
            <person name="Mori K."/>
        </authorList>
    </citation>
    <scope>NUCLEOTIDE SEQUENCE [LARGE SCALE GENOMIC DNA]</scope>
    <source>
        <strain evidence="3 4">JCM 3028</strain>
    </source>
</reference>
<organism evidence="3 4">
    <name type="scientific">Streptosporangium vulgare</name>
    <dbReference type="NCBI Taxonomy" id="46190"/>
    <lineage>
        <taxon>Bacteria</taxon>
        <taxon>Bacillati</taxon>
        <taxon>Actinomycetota</taxon>
        <taxon>Actinomycetes</taxon>
        <taxon>Streptosporangiales</taxon>
        <taxon>Streptosporangiaceae</taxon>
        <taxon>Streptosporangium</taxon>
    </lineage>
</organism>